<dbReference type="PANTHER" id="PTHR42932:SF2">
    <property type="entry name" value="DNA PROTECTION DURING STARVATION PROTEIN 1"/>
    <property type="match status" value="1"/>
</dbReference>
<proteinExistence type="inferred from homology"/>
<dbReference type="Gene3D" id="1.20.1260.10">
    <property type="match status" value="1"/>
</dbReference>
<comment type="similarity">
    <text evidence="1 2">Belongs to the Dps family.</text>
</comment>
<reference evidence="6" key="2">
    <citation type="submission" date="2016-04" db="EMBL/GenBank/DDBJ databases">
        <authorList>
            <person name="Waterworth S."/>
            <person name="Matcher G."/>
        </authorList>
    </citation>
    <scope>NUCLEOTIDE SEQUENCE [LARGE SCALE GENOMIC DNA]</scope>
    <source>
        <strain evidence="6">RuSp02-3</strain>
    </source>
</reference>
<protein>
    <submittedName>
        <fullName evidence="4">DNA starvation/stationary phase protection protein</fullName>
    </submittedName>
</protein>
<dbReference type="GO" id="GO:0016722">
    <property type="term" value="F:oxidoreductase activity, acting on metal ions"/>
    <property type="evidence" value="ECO:0007669"/>
    <property type="project" value="InterPro"/>
</dbReference>
<evidence type="ECO:0000313" key="6">
    <source>
        <dbReference type="Proteomes" id="UP000053171"/>
    </source>
</evidence>
<dbReference type="Proteomes" id="UP000053171">
    <property type="component" value="Unassembled WGS sequence"/>
</dbReference>
<dbReference type="GO" id="GO:0008199">
    <property type="term" value="F:ferric iron binding"/>
    <property type="evidence" value="ECO:0007669"/>
    <property type="project" value="InterPro"/>
</dbReference>
<reference evidence="5 7" key="4">
    <citation type="submission" date="2020-12" db="EMBL/GenBank/DDBJ databases">
        <title>FDA dAtabase for Regulatory Grade micrObial Sequences (FDA-ARGOS): Supporting development and validation of Infectious Disease Dx tests.</title>
        <authorList>
            <person name="Sproer C."/>
            <person name="Gronow S."/>
            <person name="Severitt S."/>
            <person name="Schroder I."/>
            <person name="Tallon L."/>
            <person name="Sadzewicz L."/>
            <person name="Zhao X."/>
            <person name="Boylan J."/>
            <person name="Ott S."/>
            <person name="Bowen H."/>
            <person name="Vavikolanu K."/>
            <person name="Mehta A."/>
            <person name="Aluvathingal J."/>
            <person name="Nadendla S."/>
            <person name="Lowell S."/>
            <person name="Myers T."/>
            <person name="Yan Y."/>
            <person name="Sichtig H."/>
        </authorList>
    </citation>
    <scope>NUCLEOTIDE SEQUENCE [LARGE SCALE GENOMIC DNA]</scope>
    <source>
        <strain evidence="5 7">FDAARGOS_864</strain>
    </source>
</reference>
<dbReference type="InterPro" id="IPR012347">
    <property type="entry name" value="Ferritin-like"/>
</dbReference>
<evidence type="ECO:0000256" key="2">
    <source>
        <dbReference type="RuleBase" id="RU003875"/>
    </source>
</evidence>
<evidence type="ECO:0000256" key="1">
    <source>
        <dbReference type="ARBA" id="ARBA00009497"/>
    </source>
</evidence>
<feature type="domain" description="Ferritin/DPS" evidence="3">
    <location>
        <begin position="34"/>
        <end position="168"/>
    </location>
</feature>
<evidence type="ECO:0000313" key="5">
    <source>
        <dbReference type="EMBL" id="QPT52861.1"/>
    </source>
</evidence>
<dbReference type="PANTHER" id="PTHR42932">
    <property type="entry name" value="GENERAL STRESS PROTEIN 20U"/>
    <property type="match status" value="1"/>
</dbReference>
<dbReference type="PRINTS" id="PR01346">
    <property type="entry name" value="HELNAPAPROT"/>
</dbReference>
<dbReference type="EMBL" id="LJBJ02000011">
    <property type="protein sequence ID" value="OAX51827.1"/>
    <property type="molecule type" value="Genomic_DNA"/>
</dbReference>
<dbReference type="KEGG" id="rkr:I6G21_05825"/>
<dbReference type="AlphaFoldDB" id="A0A147E8Z5"/>
<dbReference type="SUPFAM" id="SSF47240">
    <property type="entry name" value="Ferritin-like"/>
    <property type="match status" value="1"/>
</dbReference>
<dbReference type="InterPro" id="IPR008331">
    <property type="entry name" value="Ferritin_DPS_dom"/>
</dbReference>
<dbReference type="RefSeq" id="WP_058730544.1">
    <property type="nucleotide sequence ID" value="NZ_CP065738.1"/>
</dbReference>
<dbReference type="InterPro" id="IPR009078">
    <property type="entry name" value="Ferritin-like_SF"/>
</dbReference>
<evidence type="ECO:0000313" key="7">
    <source>
        <dbReference type="Proteomes" id="UP000594975"/>
    </source>
</evidence>
<dbReference type="InterPro" id="IPR023188">
    <property type="entry name" value="DPS_DNA-bd_CS"/>
</dbReference>
<dbReference type="GeneID" id="61262893"/>
<dbReference type="PATRIC" id="fig|37923.10.peg.1883"/>
<evidence type="ECO:0000313" key="4">
    <source>
        <dbReference type="EMBL" id="OAX51827.1"/>
    </source>
</evidence>
<reference evidence="4 6" key="3">
    <citation type="submission" date="2016-06" db="EMBL/GenBank/DDBJ databases">
        <title>Identification of putative biosynthetic pathways for the production of bioactive secondary metabolites by the marine actinomycete Kocuria kristinae RUTW2-3.</title>
        <authorList>
            <person name="Waterworth S.C."/>
            <person name="Walmsley T.A."/>
            <person name="Matongo T."/>
            <person name="Davies-Coleman M.T."/>
            <person name="Dorrington R.A."/>
        </authorList>
    </citation>
    <scope>NUCLEOTIDE SEQUENCE [LARGE SCALE GENOMIC DNA]</scope>
    <source>
        <strain evidence="6">RuSp02-3</strain>
        <strain evidence="4">RUTW2-3</strain>
    </source>
</reference>
<dbReference type="EMBL" id="CP065738">
    <property type="protein sequence ID" value="QPT52861.1"/>
    <property type="molecule type" value="Genomic_DNA"/>
</dbReference>
<accession>A0A147E8Z5</accession>
<gene>
    <name evidence="4" type="ORF">AN277_0206475</name>
    <name evidence="5" type="ORF">I6G21_05825</name>
</gene>
<organism evidence="4 6">
    <name type="scientific">Rothia kristinae</name>
    <dbReference type="NCBI Taxonomy" id="37923"/>
    <lineage>
        <taxon>Bacteria</taxon>
        <taxon>Bacillati</taxon>
        <taxon>Actinomycetota</taxon>
        <taxon>Actinomycetes</taxon>
        <taxon>Micrococcales</taxon>
        <taxon>Micrococcaceae</taxon>
        <taxon>Rothia</taxon>
    </lineage>
</organism>
<dbReference type="PIRSF" id="PIRSF005900">
    <property type="entry name" value="Dps"/>
    <property type="match status" value="1"/>
</dbReference>
<dbReference type="Proteomes" id="UP000594975">
    <property type="component" value="Chromosome"/>
</dbReference>
<reference evidence="4" key="1">
    <citation type="submission" date="2016-04" db="EMBL/GenBank/DDBJ databases">
        <authorList>
            <person name="Evans L.H."/>
            <person name="Alamgir A."/>
            <person name="Owens N."/>
            <person name="Weber N.D."/>
            <person name="Virtaneva K."/>
            <person name="Barbian K."/>
            <person name="Babar A."/>
            <person name="Rosenke K."/>
        </authorList>
    </citation>
    <scope>NUCLEOTIDE SEQUENCE [LARGE SCALE GENOMIC DNA]</scope>
    <source>
        <strain evidence="4">RUTW2-3</strain>
    </source>
</reference>
<evidence type="ECO:0000259" key="3">
    <source>
        <dbReference type="Pfam" id="PF00210"/>
    </source>
</evidence>
<dbReference type="CDD" id="cd01043">
    <property type="entry name" value="DPS"/>
    <property type="match status" value="1"/>
</dbReference>
<name>A0A147E8Z5_9MICC</name>
<sequence length="177" mass="19414">MTETVTVPQPAGDTKTRVENAEHGFVAPKELRDSLQKVLVDLIALHMVGKQAHWNIVGPNFRDLHLNLDEIVEIAREASDTVAERMRALHATPDGRPTVVAAASTLPEMPQGEVLTTDAIDEIVTAVEATTNTIREVHDTVDEADPTSADILHSILEKLEQQSWFISAETRRPAAAR</sequence>
<keyword evidence="6" id="KW-1185">Reference proteome</keyword>
<dbReference type="InterPro" id="IPR002177">
    <property type="entry name" value="DPS_DNA-bd"/>
</dbReference>
<dbReference type="Pfam" id="PF00210">
    <property type="entry name" value="Ferritin"/>
    <property type="match status" value="1"/>
</dbReference>
<dbReference type="PROSITE" id="PS00818">
    <property type="entry name" value="DPS_1"/>
    <property type="match status" value="1"/>
</dbReference>